<organism evidence="1 2">
    <name type="scientific">Tanacetum coccineum</name>
    <dbReference type="NCBI Taxonomy" id="301880"/>
    <lineage>
        <taxon>Eukaryota</taxon>
        <taxon>Viridiplantae</taxon>
        <taxon>Streptophyta</taxon>
        <taxon>Embryophyta</taxon>
        <taxon>Tracheophyta</taxon>
        <taxon>Spermatophyta</taxon>
        <taxon>Magnoliopsida</taxon>
        <taxon>eudicotyledons</taxon>
        <taxon>Gunneridae</taxon>
        <taxon>Pentapetalae</taxon>
        <taxon>asterids</taxon>
        <taxon>campanulids</taxon>
        <taxon>Asterales</taxon>
        <taxon>Asteraceae</taxon>
        <taxon>Asteroideae</taxon>
        <taxon>Anthemideae</taxon>
        <taxon>Anthemidinae</taxon>
        <taxon>Tanacetum</taxon>
    </lineage>
</organism>
<dbReference type="Proteomes" id="UP001151760">
    <property type="component" value="Unassembled WGS sequence"/>
</dbReference>
<comment type="caution">
    <text evidence="1">The sequence shown here is derived from an EMBL/GenBank/DDBJ whole genome shotgun (WGS) entry which is preliminary data.</text>
</comment>
<proteinExistence type="predicted"/>
<sequence>MKATIAWRCRACNGFGERLLCQGEIEKGKALISWKTMCSPKNVGGLGLKFLRDWNEVLLEITTDKKANWMLSLKDKVRPHILYLIGNGQQTYVWDVWKYPMGWMEKFPILQLTNHLKYDSSKDDKVIASILDLNSYSIGMPSICLCEVVAALYLEAYAFSVT</sequence>
<evidence type="ECO:0000313" key="2">
    <source>
        <dbReference type="Proteomes" id="UP001151760"/>
    </source>
</evidence>
<evidence type="ECO:0000313" key="1">
    <source>
        <dbReference type="EMBL" id="GJS96856.1"/>
    </source>
</evidence>
<accession>A0ABQ5A5G2</accession>
<reference evidence="1" key="2">
    <citation type="submission" date="2022-01" db="EMBL/GenBank/DDBJ databases">
        <authorList>
            <person name="Yamashiro T."/>
            <person name="Shiraishi A."/>
            <person name="Satake H."/>
            <person name="Nakayama K."/>
        </authorList>
    </citation>
    <scope>NUCLEOTIDE SEQUENCE</scope>
</reference>
<dbReference type="EMBL" id="BQNB010011918">
    <property type="protein sequence ID" value="GJS96856.1"/>
    <property type="molecule type" value="Genomic_DNA"/>
</dbReference>
<keyword evidence="2" id="KW-1185">Reference proteome</keyword>
<name>A0ABQ5A5G2_9ASTR</name>
<reference evidence="1" key="1">
    <citation type="journal article" date="2022" name="Int. J. Mol. Sci.">
        <title>Draft Genome of Tanacetum Coccineum: Genomic Comparison of Closely Related Tanacetum-Family Plants.</title>
        <authorList>
            <person name="Yamashiro T."/>
            <person name="Shiraishi A."/>
            <person name="Nakayama K."/>
            <person name="Satake H."/>
        </authorList>
    </citation>
    <scope>NUCLEOTIDE SEQUENCE</scope>
</reference>
<protein>
    <submittedName>
        <fullName evidence="1">Uncharacterized protein</fullName>
    </submittedName>
</protein>
<gene>
    <name evidence="1" type="ORF">Tco_0803824</name>
</gene>